<reference evidence="1" key="1">
    <citation type="journal article" date="2019" name="Sci. Rep.">
        <title>Draft genome of Tanacetum cinerariifolium, the natural source of mosquito coil.</title>
        <authorList>
            <person name="Yamashiro T."/>
            <person name="Shiraishi A."/>
            <person name="Satake H."/>
            <person name="Nakayama K."/>
        </authorList>
    </citation>
    <scope>NUCLEOTIDE SEQUENCE</scope>
</reference>
<dbReference type="EMBL" id="BKCJ011468376">
    <property type="protein sequence ID" value="GFD36182.1"/>
    <property type="molecule type" value="Genomic_DNA"/>
</dbReference>
<sequence>LIKSRWTHMVRNILMVLNEISDCCDLKLLDVIVKYWKIISSSSEWTLIIAMQSAEDRKNLSEKKKEEEDLCWLSHQ</sequence>
<protein>
    <submittedName>
        <fullName evidence="1">Uncharacterized protein</fullName>
    </submittedName>
</protein>
<comment type="caution">
    <text evidence="1">The sequence shown here is derived from an EMBL/GenBank/DDBJ whole genome shotgun (WGS) entry which is preliminary data.</text>
</comment>
<evidence type="ECO:0000313" key="1">
    <source>
        <dbReference type="EMBL" id="GFD36182.1"/>
    </source>
</evidence>
<name>A0A699VKM2_TANCI</name>
<organism evidence="1">
    <name type="scientific">Tanacetum cinerariifolium</name>
    <name type="common">Dalmatian daisy</name>
    <name type="synonym">Chrysanthemum cinerariifolium</name>
    <dbReference type="NCBI Taxonomy" id="118510"/>
    <lineage>
        <taxon>Eukaryota</taxon>
        <taxon>Viridiplantae</taxon>
        <taxon>Streptophyta</taxon>
        <taxon>Embryophyta</taxon>
        <taxon>Tracheophyta</taxon>
        <taxon>Spermatophyta</taxon>
        <taxon>Magnoliopsida</taxon>
        <taxon>eudicotyledons</taxon>
        <taxon>Gunneridae</taxon>
        <taxon>Pentapetalae</taxon>
        <taxon>asterids</taxon>
        <taxon>campanulids</taxon>
        <taxon>Asterales</taxon>
        <taxon>Asteraceae</taxon>
        <taxon>Asteroideae</taxon>
        <taxon>Anthemideae</taxon>
        <taxon>Anthemidinae</taxon>
        <taxon>Tanacetum</taxon>
    </lineage>
</organism>
<gene>
    <name evidence="1" type="ORF">Tci_908151</name>
</gene>
<dbReference type="AlphaFoldDB" id="A0A699VKM2"/>
<feature type="non-terminal residue" evidence="1">
    <location>
        <position position="1"/>
    </location>
</feature>
<accession>A0A699VKM2</accession>
<proteinExistence type="predicted"/>